<evidence type="ECO:0000256" key="1">
    <source>
        <dbReference type="ARBA" id="ARBA00022670"/>
    </source>
</evidence>
<dbReference type="InterPro" id="IPR042088">
    <property type="entry name" value="OligoPept_F_C"/>
</dbReference>
<evidence type="ECO:0000256" key="2">
    <source>
        <dbReference type="ARBA" id="ARBA00022723"/>
    </source>
</evidence>
<dbReference type="NCBIfam" id="TIGR00181">
    <property type="entry name" value="pepF"/>
    <property type="match status" value="1"/>
</dbReference>
<evidence type="ECO:0000256" key="6">
    <source>
        <dbReference type="RuleBase" id="RU368091"/>
    </source>
</evidence>
<dbReference type="SUPFAM" id="SSF55486">
    <property type="entry name" value="Metalloproteases ('zincins'), catalytic domain"/>
    <property type="match status" value="1"/>
</dbReference>
<evidence type="ECO:0000259" key="8">
    <source>
        <dbReference type="Pfam" id="PF08439"/>
    </source>
</evidence>
<dbReference type="Pfam" id="PF01432">
    <property type="entry name" value="Peptidase_M3"/>
    <property type="match status" value="1"/>
</dbReference>
<dbReference type="Pfam" id="PF08439">
    <property type="entry name" value="Peptidase_M3_N"/>
    <property type="match status" value="1"/>
</dbReference>
<dbReference type="Gene3D" id="1.20.140.70">
    <property type="entry name" value="Oligopeptidase f, N-terminal domain"/>
    <property type="match status" value="1"/>
</dbReference>
<dbReference type="Proteomes" id="UP000886786">
    <property type="component" value="Unassembled WGS sequence"/>
</dbReference>
<keyword evidence="1 6" id="KW-0645">Protease</keyword>
<evidence type="ECO:0000256" key="4">
    <source>
        <dbReference type="ARBA" id="ARBA00022833"/>
    </source>
</evidence>
<organism evidence="9 10">
    <name type="scientific">Candidatus Coprosoma intestinipullorum</name>
    <dbReference type="NCBI Taxonomy" id="2840752"/>
    <lineage>
        <taxon>Bacteria</taxon>
        <taxon>Bacillati</taxon>
        <taxon>Bacillota</taxon>
        <taxon>Bacillota incertae sedis</taxon>
        <taxon>Candidatus Coprosoma</taxon>
    </lineage>
</organism>
<comment type="caution">
    <text evidence="9">The sequence shown here is derived from an EMBL/GenBank/DDBJ whole genome shotgun (WGS) entry which is preliminary data.</text>
</comment>
<keyword evidence="3 6" id="KW-0378">Hydrolase</keyword>
<dbReference type="InterPro" id="IPR013647">
    <property type="entry name" value="OligopepF_N_dom"/>
</dbReference>
<keyword evidence="5 6" id="KW-0482">Metalloprotease</keyword>
<dbReference type="PANTHER" id="PTHR11804:SF84">
    <property type="entry name" value="SACCHAROLYSIN"/>
    <property type="match status" value="1"/>
</dbReference>
<reference evidence="9" key="2">
    <citation type="journal article" date="2021" name="PeerJ">
        <title>Extensive microbial diversity within the chicken gut microbiome revealed by metagenomics and culture.</title>
        <authorList>
            <person name="Gilroy R."/>
            <person name="Ravi A."/>
            <person name="Getino M."/>
            <person name="Pursley I."/>
            <person name="Horton D.L."/>
            <person name="Alikhan N.F."/>
            <person name="Baker D."/>
            <person name="Gharbi K."/>
            <person name="Hall N."/>
            <person name="Watson M."/>
            <person name="Adriaenssens E.M."/>
            <person name="Foster-Nyarko E."/>
            <person name="Jarju S."/>
            <person name="Secka A."/>
            <person name="Antonio M."/>
            <person name="Oren A."/>
            <person name="Chaudhuri R.R."/>
            <person name="La Ragione R."/>
            <person name="Hildebrand F."/>
            <person name="Pallen M.J."/>
        </authorList>
    </citation>
    <scope>NUCLEOTIDE SEQUENCE</scope>
    <source>
        <strain evidence="9">CHK147-3167</strain>
    </source>
</reference>
<comment type="cofactor">
    <cofactor evidence="6">
        <name>Zn(2+)</name>
        <dbReference type="ChEBI" id="CHEBI:29105"/>
    </cofactor>
    <text evidence="6">Binds 1 zinc ion.</text>
</comment>
<evidence type="ECO:0000259" key="7">
    <source>
        <dbReference type="Pfam" id="PF01432"/>
    </source>
</evidence>
<reference evidence="9" key="1">
    <citation type="submission" date="2020-10" db="EMBL/GenBank/DDBJ databases">
        <authorList>
            <person name="Gilroy R."/>
        </authorList>
    </citation>
    <scope>NUCLEOTIDE SEQUENCE</scope>
    <source>
        <strain evidence="9">CHK147-3167</strain>
    </source>
</reference>
<comment type="similarity">
    <text evidence="6">Belongs to the peptidase M3B family.</text>
</comment>
<name>A0A9D0ZS21_9FIRM</name>
<protein>
    <recommendedName>
        <fullName evidence="6">Oligopeptidase F</fullName>
        <ecNumber evidence="6">3.4.24.-</ecNumber>
    </recommendedName>
</protein>
<dbReference type="CDD" id="cd09608">
    <property type="entry name" value="M3B_PepF"/>
    <property type="match status" value="1"/>
</dbReference>
<dbReference type="GO" id="GO:0004222">
    <property type="term" value="F:metalloendopeptidase activity"/>
    <property type="evidence" value="ECO:0007669"/>
    <property type="project" value="UniProtKB-UniRule"/>
</dbReference>
<dbReference type="PANTHER" id="PTHR11804">
    <property type="entry name" value="PROTEASE M3 THIMET OLIGOPEPTIDASE-RELATED"/>
    <property type="match status" value="1"/>
</dbReference>
<dbReference type="EC" id="3.4.24.-" evidence="6"/>
<feature type="domain" description="Peptidase M3A/M3B catalytic" evidence="7">
    <location>
        <begin position="205"/>
        <end position="583"/>
    </location>
</feature>
<dbReference type="GO" id="GO:0006508">
    <property type="term" value="P:proteolysis"/>
    <property type="evidence" value="ECO:0007669"/>
    <property type="project" value="UniProtKB-KW"/>
</dbReference>
<dbReference type="GO" id="GO:0006518">
    <property type="term" value="P:peptide metabolic process"/>
    <property type="evidence" value="ECO:0007669"/>
    <property type="project" value="TreeGrafter"/>
</dbReference>
<gene>
    <name evidence="9" type="primary">pepF</name>
    <name evidence="9" type="ORF">IAB27_05650</name>
</gene>
<proteinExistence type="inferred from homology"/>
<dbReference type="GO" id="GO:0046872">
    <property type="term" value="F:metal ion binding"/>
    <property type="evidence" value="ECO:0007669"/>
    <property type="project" value="UniProtKB-UniRule"/>
</dbReference>
<dbReference type="InterPro" id="IPR045090">
    <property type="entry name" value="Pept_M3A_M3B"/>
</dbReference>
<dbReference type="EMBL" id="DVFV01000098">
    <property type="protein sequence ID" value="HIQ91087.1"/>
    <property type="molecule type" value="Genomic_DNA"/>
</dbReference>
<dbReference type="Gene3D" id="1.10.1370.20">
    <property type="entry name" value="Oligoendopeptidase f, C-terminal domain"/>
    <property type="match status" value="1"/>
</dbReference>
<comment type="function">
    <text evidence="6">Has oligopeptidase activity and degrades a variety of small bioactive peptides.</text>
</comment>
<accession>A0A9D0ZS21</accession>
<sequence length="599" mass="70235">MIKEKLRSEIKEEDKWDLTGLYKTEDEWNKDYDELQGLISKFDDFKGKLNNSKDILKYFEFNNEVNLKLENVCVYTYLKFDEDTTNTHFQELKGRADNLLSEFSLVSSFVMPELCKLSKDDIEKFMAEEEGLRKYKYDFDCILRIKNHVLSDKEESLLSNLEKPMSVSEEVSSYLRDADMKFSPIKDEDGNEVELTNTNYERFITSKDRNVRKSAFLTLYKSYEELIHTFASAYQGKVSLANRMAKIRGYKGAREAALDSNFVDNKIYDNLVATVNKHLDIMDDYYAMKREVMGLPEIHIYDIYSRLVPSYDKKYTFEEAKNIVLEALSVLGDDYVNNLKKAFDERWIDIYPNKGKTGGAYERGCYKTHPYVLLNFNGKFNDVSTIVHELGHAMHSYYSDKNNDYAHHQYEIFVAEVASQVNEILLAKYLLNKSTDRNEKLYILDNLMETFKGSIIRQTMFAEFEDLMHKEEAKGTVLTSDFLSDNYYKLYQKYSGKNMISDKEIRYEWARIPHFYYDFYVYQYSTGLASACFIANNILNKKEGFLEKYLKFLSLGGSMDPVDELREAGVDISKPEVIEEALNMFKETIEEFKNIYSEK</sequence>
<evidence type="ECO:0000256" key="5">
    <source>
        <dbReference type="ARBA" id="ARBA00023049"/>
    </source>
</evidence>
<dbReference type="AlphaFoldDB" id="A0A9D0ZS21"/>
<feature type="domain" description="Oligopeptidase F N-terminal" evidence="8">
    <location>
        <begin position="113"/>
        <end position="182"/>
    </location>
</feature>
<dbReference type="InterPro" id="IPR001567">
    <property type="entry name" value="Pept_M3A_M3B_dom"/>
</dbReference>
<dbReference type="InterPro" id="IPR004438">
    <property type="entry name" value="Peptidase_M3B"/>
</dbReference>
<dbReference type="Gene3D" id="1.10.287.830">
    <property type="entry name" value="putative peptidase helix hairpin domain like"/>
    <property type="match status" value="1"/>
</dbReference>
<keyword evidence="4 6" id="KW-0862">Zinc</keyword>
<evidence type="ECO:0000313" key="9">
    <source>
        <dbReference type="EMBL" id="HIQ91087.1"/>
    </source>
</evidence>
<evidence type="ECO:0000313" key="10">
    <source>
        <dbReference type="Proteomes" id="UP000886786"/>
    </source>
</evidence>
<evidence type="ECO:0000256" key="3">
    <source>
        <dbReference type="ARBA" id="ARBA00022801"/>
    </source>
</evidence>
<keyword evidence="2 6" id="KW-0479">Metal-binding</keyword>